<dbReference type="InterPro" id="IPR050319">
    <property type="entry name" value="ABC_transp_ATP-bind"/>
</dbReference>
<dbReference type="SUPFAM" id="SSF52540">
    <property type="entry name" value="P-loop containing nucleoside triphosphate hydrolases"/>
    <property type="match status" value="2"/>
</dbReference>
<dbReference type="InterPro" id="IPR003593">
    <property type="entry name" value="AAA+_ATPase"/>
</dbReference>
<comment type="similarity">
    <text evidence="1">Belongs to the ABC transporter superfamily.</text>
</comment>
<dbReference type="InterPro" id="IPR003439">
    <property type="entry name" value="ABC_transporter-like_ATP-bd"/>
</dbReference>
<evidence type="ECO:0000256" key="4">
    <source>
        <dbReference type="ARBA" id="ARBA00022840"/>
    </source>
</evidence>
<dbReference type="GO" id="GO:0016887">
    <property type="term" value="F:ATP hydrolysis activity"/>
    <property type="evidence" value="ECO:0007669"/>
    <property type="project" value="InterPro"/>
</dbReference>
<dbReference type="Proteomes" id="UP000471293">
    <property type="component" value="Unassembled WGS sequence"/>
</dbReference>
<keyword evidence="2" id="KW-0813">Transport</keyword>
<evidence type="ECO:0000256" key="5">
    <source>
        <dbReference type="SAM" id="MobiDB-lite"/>
    </source>
</evidence>
<dbReference type="GO" id="GO:0055085">
    <property type="term" value="P:transmembrane transport"/>
    <property type="evidence" value="ECO:0007669"/>
    <property type="project" value="UniProtKB-ARBA"/>
</dbReference>
<feature type="domain" description="ABC transporter" evidence="6">
    <location>
        <begin position="300"/>
        <end position="532"/>
    </location>
</feature>
<feature type="region of interest" description="Disordered" evidence="5">
    <location>
        <begin position="1"/>
        <end position="44"/>
    </location>
</feature>
<keyword evidence="3" id="KW-0547">Nucleotide-binding</keyword>
<sequence>MTGHEPGRLSGTGAHESGRPSGTGVHVPGRPSGTGPLARVGGLTLGPVTGGPPVLWDAELSVERGQVLGIVGRSGSGKSSLAYSLLGHVRPGLEVRGGTVRVAGVDPFDRGGARRLRGRVVSFLGQDPGSSLNPALRIGTQIAEAVRLRSPVRRAHDVRARVEELLLSVRLPADRAFRRRLPRQLSGGQAQRVALAVALAGTPRLLVLDEPTSGLDTVLAAGMRRLLAEVLADGDRSAVLVSHDPAWIASVADDVIRLEGGRIAPAGVPKAPTRVPPPGGRAGPGRGIPRAATPVVTGELSVRGLDAAHGRVPVLHDISLTAPAGGCTAVVGPSGSGKSTLARCLAGLHRPTRGSVEWREDGAGRGGGAPVQLVAQDARGALNPRESVRTALLRPLTGVGRLPAPEAEPEAVRLLGLVGLEPGVLARRPGELSGGQRQRVALARTLAARPRVLVCDEITSALDPETASGVLELLDSLRRTLGPAVVMVTHDLESAARHADRVVVLDEGRVVEAGPAARVLVAPGHPVTRELLACAGRPLSAVPERRWADG</sequence>
<evidence type="ECO:0000259" key="6">
    <source>
        <dbReference type="PROSITE" id="PS50893"/>
    </source>
</evidence>
<name>A0A6N9U7W7_STRHA</name>
<evidence type="ECO:0000256" key="3">
    <source>
        <dbReference type="ARBA" id="ARBA00022741"/>
    </source>
</evidence>
<dbReference type="PANTHER" id="PTHR43776">
    <property type="entry name" value="TRANSPORT ATP-BINDING PROTEIN"/>
    <property type="match status" value="1"/>
</dbReference>
<evidence type="ECO:0000313" key="7">
    <source>
        <dbReference type="EMBL" id="NEA19974.1"/>
    </source>
</evidence>
<dbReference type="PANTHER" id="PTHR43776:SF7">
    <property type="entry name" value="D,D-DIPEPTIDE TRANSPORT ATP-BINDING PROTEIN DDPF-RELATED"/>
    <property type="match status" value="1"/>
</dbReference>
<dbReference type="Pfam" id="PF00005">
    <property type="entry name" value="ABC_tran"/>
    <property type="match status" value="2"/>
</dbReference>
<feature type="region of interest" description="Disordered" evidence="5">
    <location>
        <begin position="267"/>
        <end position="290"/>
    </location>
</feature>
<feature type="domain" description="ABC transporter" evidence="6">
    <location>
        <begin position="38"/>
        <end position="285"/>
    </location>
</feature>
<protein>
    <submittedName>
        <fullName evidence="7">ABC transporter ATP-binding protein</fullName>
    </submittedName>
</protein>
<organism evidence="7 8">
    <name type="scientific">Streptomyces halstedii</name>
    <dbReference type="NCBI Taxonomy" id="1944"/>
    <lineage>
        <taxon>Bacteria</taxon>
        <taxon>Bacillati</taxon>
        <taxon>Actinomycetota</taxon>
        <taxon>Actinomycetes</taxon>
        <taxon>Kitasatosporales</taxon>
        <taxon>Streptomycetaceae</taxon>
        <taxon>Streptomyces</taxon>
    </lineage>
</organism>
<gene>
    <name evidence="7" type="ORF">G3I29_31905</name>
</gene>
<reference evidence="7 8" key="1">
    <citation type="submission" date="2020-01" db="EMBL/GenBank/DDBJ databases">
        <title>Insect and environment-associated Actinomycetes.</title>
        <authorList>
            <person name="Currrie C."/>
            <person name="Chevrette M."/>
            <person name="Carlson C."/>
            <person name="Stubbendieck R."/>
            <person name="Wendt-Pienkowski E."/>
        </authorList>
    </citation>
    <scope>NUCLEOTIDE SEQUENCE [LARGE SCALE GENOMIC DNA]</scope>
    <source>
        <strain evidence="7 8">SID11342</strain>
    </source>
</reference>
<evidence type="ECO:0000313" key="8">
    <source>
        <dbReference type="Proteomes" id="UP000471293"/>
    </source>
</evidence>
<comment type="caution">
    <text evidence="7">The sequence shown here is derived from an EMBL/GenBank/DDBJ whole genome shotgun (WGS) entry which is preliminary data.</text>
</comment>
<dbReference type="InterPro" id="IPR017871">
    <property type="entry name" value="ABC_transporter-like_CS"/>
</dbReference>
<dbReference type="GO" id="GO:0005524">
    <property type="term" value="F:ATP binding"/>
    <property type="evidence" value="ECO:0007669"/>
    <property type="project" value="UniProtKB-KW"/>
</dbReference>
<accession>A0A6N9U7W7</accession>
<dbReference type="PROSITE" id="PS00211">
    <property type="entry name" value="ABC_TRANSPORTER_1"/>
    <property type="match status" value="2"/>
</dbReference>
<dbReference type="AlphaFoldDB" id="A0A6N9U7W7"/>
<evidence type="ECO:0000256" key="2">
    <source>
        <dbReference type="ARBA" id="ARBA00022448"/>
    </source>
</evidence>
<keyword evidence="4 7" id="KW-0067">ATP-binding</keyword>
<dbReference type="CDD" id="cd03257">
    <property type="entry name" value="ABC_NikE_OppD_transporters"/>
    <property type="match status" value="1"/>
</dbReference>
<dbReference type="PROSITE" id="PS50893">
    <property type="entry name" value="ABC_TRANSPORTER_2"/>
    <property type="match status" value="2"/>
</dbReference>
<evidence type="ECO:0000256" key="1">
    <source>
        <dbReference type="ARBA" id="ARBA00005417"/>
    </source>
</evidence>
<dbReference type="Gene3D" id="3.40.50.300">
    <property type="entry name" value="P-loop containing nucleotide triphosphate hydrolases"/>
    <property type="match status" value="2"/>
</dbReference>
<proteinExistence type="inferred from homology"/>
<dbReference type="InterPro" id="IPR027417">
    <property type="entry name" value="P-loop_NTPase"/>
</dbReference>
<dbReference type="EMBL" id="JAAGLQ010000662">
    <property type="protein sequence ID" value="NEA19974.1"/>
    <property type="molecule type" value="Genomic_DNA"/>
</dbReference>
<dbReference type="SMART" id="SM00382">
    <property type="entry name" value="AAA"/>
    <property type="match status" value="2"/>
</dbReference>